<gene>
    <name evidence="1" type="ORF">GHK86_03965</name>
</gene>
<proteinExistence type="predicted"/>
<sequence>MWQPGSPTRRLAGAAVATLAVAVGLAFGGDLWGRLLASGAFGGLVTVLPRVWRSFRHPDPPPG</sequence>
<comment type="caution">
    <text evidence="1">The sequence shown here is derived from an EMBL/GenBank/DDBJ whole genome shotgun (WGS) entry which is preliminary data.</text>
</comment>
<dbReference type="EMBL" id="WJHE01000164">
    <property type="protein sequence ID" value="MST31882.1"/>
    <property type="molecule type" value="Genomic_DNA"/>
</dbReference>
<organism evidence="1 2">
    <name type="scientific">Acidiferrimicrobium australe</name>
    <dbReference type="NCBI Taxonomy" id="2664430"/>
    <lineage>
        <taxon>Bacteria</taxon>
        <taxon>Bacillati</taxon>
        <taxon>Actinomycetota</taxon>
        <taxon>Acidimicrobiia</taxon>
        <taxon>Acidimicrobiales</taxon>
        <taxon>Acidimicrobiaceae</taxon>
        <taxon>Acidiferrimicrobium</taxon>
    </lineage>
</organism>
<dbReference type="Proteomes" id="UP000437736">
    <property type="component" value="Unassembled WGS sequence"/>
</dbReference>
<accession>A0ABW9QQH0</accession>
<keyword evidence="2" id="KW-1185">Reference proteome</keyword>
<evidence type="ECO:0000313" key="2">
    <source>
        <dbReference type="Proteomes" id="UP000437736"/>
    </source>
</evidence>
<name>A0ABW9QQH0_9ACTN</name>
<evidence type="ECO:0000313" key="1">
    <source>
        <dbReference type="EMBL" id="MST31882.1"/>
    </source>
</evidence>
<protein>
    <submittedName>
        <fullName evidence="1">Uncharacterized protein</fullName>
    </submittedName>
</protein>
<reference evidence="1 2" key="1">
    <citation type="submission" date="2019-11" db="EMBL/GenBank/DDBJ databases">
        <title>Acidiferrimicrobium australis gen. nov., sp. nov., an acidophilic and obligately heterotrophic, member of the Actinobacteria that catalyses dissimilatory oxido- reduction of iron isolated from metal-rich acidic water in Chile.</title>
        <authorList>
            <person name="Gonzalez D."/>
            <person name="Huber K."/>
            <person name="Hedrich S."/>
            <person name="Rojas-Villalobos C."/>
            <person name="Quatrini R."/>
            <person name="Dinamarca M.A."/>
            <person name="Schwarz A."/>
            <person name="Canales C."/>
            <person name="Nancucheo I."/>
        </authorList>
    </citation>
    <scope>NUCLEOTIDE SEQUENCE [LARGE SCALE GENOMIC DNA]</scope>
    <source>
        <strain evidence="1 2">USS-CCA1</strain>
    </source>
</reference>